<evidence type="ECO:0000313" key="2">
    <source>
        <dbReference type="Proteomes" id="UP000887013"/>
    </source>
</evidence>
<sequence>MQNIHPKNSGMQWKLDTIPHSGLLTSSNIIKATSGVTRLAADLTKKSEMLQLNNNKTHYNATKGEMDTLDQLLNTYTCKKKSKSMGHDTACSRLDSAMDSSCRGLNNITFVGTPNFSRRRCGDMGNRTSAMCLPDRLTVVQNYDE</sequence>
<dbReference type="AlphaFoldDB" id="A0A8X6TME3"/>
<dbReference type="EMBL" id="BMAW01062205">
    <property type="protein sequence ID" value="GFT34887.1"/>
    <property type="molecule type" value="Genomic_DNA"/>
</dbReference>
<keyword evidence="2" id="KW-1185">Reference proteome</keyword>
<protein>
    <submittedName>
        <fullName evidence="1">Uncharacterized protein</fullName>
    </submittedName>
</protein>
<dbReference type="Proteomes" id="UP000887013">
    <property type="component" value="Unassembled WGS sequence"/>
</dbReference>
<gene>
    <name evidence="1" type="ORF">NPIL_119521</name>
</gene>
<proteinExistence type="predicted"/>
<reference evidence="1" key="1">
    <citation type="submission" date="2020-08" db="EMBL/GenBank/DDBJ databases">
        <title>Multicomponent nature underlies the extraordinary mechanical properties of spider dragline silk.</title>
        <authorList>
            <person name="Kono N."/>
            <person name="Nakamura H."/>
            <person name="Mori M."/>
            <person name="Yoshida Y."/>
            <person name="Ohtoshi R."/>
            <person name="Malay A.D."/>
            <person name="Moran D.A.P."/>
            <person name="Tomita M."/>
            <person name="Numata K."/>
            <person name="Arakawa K."/>
        </authorList>
    </citation>
    <scope>NUCLEOTIDE SEQUENCE</scope>
</reference>
<organism evidence="1 2">
    <name type="scientific">Nephila pilipes</name>
    <name type="common">Giant wood spider</name>
    <name type="synonym">Nephila maculata</name>
    <dbReference type="NCBI Taxonomy" id="299642"/>
    <lineage>
        <taxon>Eukaryota</taxon>
        <taxon>Metazoa</taxon>
        <taxon>Ecdysozoa</taxon>
        <taxon>Arthropoda</taxon>
        <taxon>Chelicerata</taxon>
        <taxon>Arachnida</taxon>
        <taxon>Araneae</taxon>
        <taxon>Araneomorphae</taxon>
        <taxon>Entelegynae</taxon>
        <taxon>Araneoidea</taxon>
        <taxon>Nephilidae</taxon>
        <taxon>Nephila</taxon>
    </lineage>
</organism>
<accession>A0A8X6TME3</accession>
<comment type="caution">
    <text evidence="1">The sequence shown here is derived from an EMBL/GenBank/DDBJ whole genome shotgun (WGS) entry which is preliminary data.</text>
</comment>
<evidence type="ECO:0000313" key="1">
    <source>
        <dbReference type="EMBL" id="GFT34887.1"/>
    </source>
</evidence>
<name>A0A8X6TME3_NEPPI</name>